<dbReference type="InterPro" id="IPR029063">
    <property type="entry name" value="SAM-dependent_MTases_sf"/>
</dbReference>
<dbReference type="AGR" id="WB:WBGene00021928"/>
<sequence length="323" mass="37043">MANQFIILAIVIVITLLNFMLWSGNSYGSTQLTEFYTSLLDRNSNNNSVDQQLAQIRSQLDAEMEILRNFESKFGQGAGDSFEQHFEKMKAFSIAQAPLRKRTLAQIFKPTEFYLLYGAMGPEVFCPEKVRIGTVGDGGKWVCNPWKCPNNSVMFSLGLNNWITFEEEWQKLTDNRNILYGFDAADQNDRTRQTYSKIRGTSKKALISVATDPATSKYTIDDLAKHFNVSNIEILKIDIEGAELTCLIPFLEKYEVCQIYLELHGGAQEHAKLLREIGHLNYRLFSYEVNGFELKACEYSFIHEKCVEKYGGMRIANYLDYRN</sequence>
<evidence type="ECO:0007829" key="5">
    <source>
        <dbReference type="PeptideAtlas" id="Q9N365"/>
    </source>
</evidence>
<name>Q9N365_CAEEL</name>
<dbReference type="PANTHER" id="PTHR32026">
    <property type="entry name" value="METHYLTRANSFERASE-LIKE PROTEIN 24"/>
    <property type="match status" value="1"/>
</dbReference>
<keyword evidence="2" id="KW-0808">Transferase</keyword>
<dbReference type="Bgee" id="WBGene00021928">
    <property type="expression patterns" value="Expressed in germ line (C elegans) and 4 other cell types or tissues"/>
</dbReference>
<dbReference type="GO" id="GO:0008168">
    <property type="term" value="F:methyltransferase activity"/>
    <property type="evidence" value="ECO:0007669"/>
    <property type="project" value="UniProtKB-KW"/>
</dbReference>
<dbReference type="AlphaFoldDB" id="Q9N365"/>
<evidence type="ECO:0000313" key="3">
    <source>
        <dbReference type="Proteomes" id="UP000001940"/>
    </source>
</evidence>
<dbReference type="Proteomes" id="UP000001940">
    <property type="component" value="Chromosome IV"/>
</dbReference>
<dbReference type="KEGG" id="cel:CELE_Y55F3AM.11"/>
<dbReference type="InParanoid" id="Q9N365"/>
<dbReference type="PaxDb" id="6239-Y55F3AM.11"/>
<organism evidence="2 3">
    <name type="scientific">Caenorhabditis elegans</name>
    <dbReference type="NCBI Taxonomy" id="6239"/>
    <lineage>
        <taxon>Eukaryota</taxon>
        <taxon>Metazoa</taxon>
        <taxon>Ecdysozoa</taxon>
        <taxon>Nematoda</taxon>
        <taxon>Chromadorea</taxon>
        <taxon>Rhabditida</taxon>
        <taxon>Rhabditina</taxon>
        <taxon>Rhabditomorpha</taxon>
        <taxon>Rhabditoidea</taxon>
        <taxon>Rhabditidae</taxon>
        <taxon>Peloderinae</taxon>
        <taxon>Caenorhabditis</taxon>
    </lineage>
</organism>
<dbReference type="InterPro" id="IPR026913">
    <property type="entry name" value="METTL24"/>
</dbReference>
<protein>
    <submittedName>
        <fullName evidence="2">Methyltransferase FkbM domain-containing protein</fullName>
    </submittedName>
</protein>
<dbReference type="OrthoDB" id="10006218at2759"/>
<dbReference type="eggNOG" id="ENOG502S02V">
    <property type="taxonomic scope" value="Eukaryota"/>
</dbReference>
<dbReference type="HOGENOM" id="CLU_074434_0_0_1"/>
<dbReference type="PeptideAtlas" id="Q9N365"/>
<dbReference type="OMA" id="ITFEEEW"/>
<dbReference type="UCSC" id="Y55F3AM.11">
    <property type="organism name" value="c. elegans"/>
</dbReference>
<dbReference type="FunCoup" id="Q9N365">
    <property type="interactions" value="7"/>
</dbReference>
<dbReference type="EMBL" id="BX284604">
    <property type="protein sequence ID" value="CCD74069.1"/>
    <property type="molecule type" value="Genomic_DNA"/>
</dbReference>
<dbReference type="GO" id="GO:0032259">
    <property type="term" value="P:methylation"/>
    <property type="evidence" value="ECO:0007669"/>
    <property type="project" value="UniProtKB-KW"/>
</dbReference>
<keyword evidence="3" id="KW-1185">Reference proteome</keyword>
<evidence type="ECO:0000313" key="2">
    <source>
        <dbReference type="EMBL" id="CCD74069.1"/>
    </source>
</evidence>
<dbReference type="CTD" id="190309"/>
<evidence type="ECO:0000259" key="1">
    <source>
        <dbReference type="Pfam" id="PF05050"/>
    </source>
</evidence>
<reference evidence="2 3" key="1">
    <citation type="journal article" date="1998" name="Science">
        <title>Genome sequence of the nematode C. elegans: a platform for investigating biology.</title>
        <authorList>
            <consortium name="The C. elegans sequencing consortium"/>
            <person name="Sulson J.E."/>
            <person name="Waterston R."/>
        </authorList>
    </citation>
    <scope>NUCLEOTIDE SEQUENCE [LARGE SCALE GENOMIC DNA]</scope>
    <source>
        <strain evidence="2 3">Bristol N2</strain>
    </source>
</reference>
<dbReference type="RefSeq" id="NP_500028.1">
    <property type="nucleotide sequence ID" value="NM_067627.4"/>
</dbReference>
<proteinExistence type="evidence at protein level"/>
<evidence type="ECO:0000313" key="4">
    <source>
        <dbReference type="WormBase" id="Y55F3AM.11"/>
    </source>
</evidence>
<dbReference type="SUPFAM" id="SSF53335">
    <property type="entry name" value="S-adenosyl-L-methionine-dependent methyltransferases"/>
    <property type="match status" value="1"/>
</dbReference>
<dbReference type="PANTHER" id="PTHR32026:SF27">
    <property type="entry name" value="METHYLTRANSFERASE FKBM DOMAIN-CONTAINING PROTEIN-RELATED"/>
    <property type="match status" value="1"/>
</dbReference>
<dbReference type="STRING" id="6239.Y55F3AM.11.1"/>
<feature type="domain" description="Methyltransferase FkbM" evidence="1">
    <location>
        <begin position="124"/>
        <end position="284"/>
    </location>
</feature>
<dbReference type="WormBase" id="Y55F3AM.11">
    <property type="protein sequence ID" value="CE22544"/>
    <property type="gene ID" value="WBGene00021928"/>
</dbReference>
<dbReference type="Pfam" id="PF05050">
    <property type="entry name" value="Methyltransf_21"/>
    <property type="match status" value="1"/>
</dbReference>
<accession>Q9N365</accession>
<keyword evidence="5" id="KW-1267">Proteomics identification</keyword>
<dbReference type="InterPro" id="IPR006342">
    <property type="entry name" value="FkbM_mtfrase"/>
</dbReference>
<gene>
    <name evidence="2" type="ORF">CELE_Y55F3AM.11</name>
    <name evidence="2 4" type="ORF">Y55F3AM.11</name>
</gene>
<keyword evidence="2" id="KW-0489">Methyltransferase</keyword>
<dbReference type="GeneID" id="190309"/>
<dbReference type="PhylomeDB" id="Q9N365"/>